<gene>
    <name evidence="5" type="ORF">COLO4_00075</name>
</gene>
<dbReference type="PANTHER" id="PTHR11129">
    <property type="entry name" value="PROTEIN FARNESYLTRANSFERASE ALPHA SUBUNIT/RAB GERANYLGERANYL TRANSFERASE ALPHA SUBUNIT"/>
    <property type="match status" value="1"/>
</dbReference>
<dbReference type="PANTHER" id="PTHR11129:SF10">
    <property type="entry name" value="PROTEIN PRENYLYLTRANSFERASE SUPERFAMILY PROTEIN"/>
    <property type="match status" value="1"/>
</dbReference>
<comment type="similarity">
    <text evidence="1">Belongs to the protein prenyltransferase subunit alpha family.</text>
</comment>
<dbReference type="Pfam" id="PF01239">
    <property type="entry name" value="PPTA"/>
    <property type="match status" value="1"/>
</dbReference>
<dbReference type="STRING" id="93759.A0A1R3L4N8"/>
<evidence type="ECO:0000256" key="2">
    <source>
        <dbReference type="ARBA" id="ARBA00022602"/>
    </source>
</evidence>
<dbReference type="GO" id="GO:0005953">
    <property type="term" value="C:CAAX-protein geranylgeranyltransferase complex"/>
    <property type="evidence" value="ECO:0007669"/>
    <property type="project" value="TreeGrafter"/>
</dbReference>
<protein>
    <submittedName>
        <fullName evidence="5">Protein prenyltransferase, alpha subunit</fullName>
    </submittedName>
</protein>
<evidence type="ECO:0000256" key="4">
    <source>
        <dbReference type="ARBA" id="ARBA00022737"/>
    </source>
</evidence>
<accession>A0A1R3L4N8</accession>
<keyword evidence="3" id="KW-0808">Transferase</keyword>
<evidence type="ECO:0000313" key="6">
    <source>
        <dbReference type="Proteomes" id="UP000187203"/>
    </source>
</evidence>
<organism evidence="5 6">
    <name type="scientific">Corchorus olitorius</name>
    <dbReference type="NCBI Taxonomy" id="93759"/>
    <lineage>
        <taxon>Eukaryota</taxon>
        <taxon>Viridiplantae</taxon>
        <taxon>Streptophyta</taxon>
        <taxon>Embryophyta</taxon>
        <taxon>Tracheophyta</taxon>
        <taxon>Spermatophyta</taxon>
        <taxon>Magnoliopsida</taxon>
        <taxon>eudicotyledons</taxon>
        <taxon>Gunneridae</taxon>
        <taxon>Pentapetalae</taxon>
        <taxon>rosids</taxon>
        <taxon>malvids</taxon>
        <taxon>Malvales</taxon>
        <taxon>Malvaceae</taxon>
        <taxon>Grewioideae</taxon>
        <taxon>Apeibeae</taxon>
        <taxon>Corchorus</taxon>
    </lineage>
</organism>
<dbReference type="PROSITE" id="PS51147">
    <property type="entry name" value="PFTA"/>
    <property type="match status" value="1"/>
</dbReference>
<dbReference type="GO" id="GO:0005965">
    <property type="term" value="C:protein farnesyltransferase complex"/>
    <property type="evidence" value="ECO:0007669"/>
    <property type="project" value="TreeGrafter"/>
</dbReference>
<dbReference type="OrthoDB" id="1924260at2759"/>
<dbReference type="GO" id="GO:0004660">
    <property type="term" value="F:protein farnesyltransferase activity"/>
    <property type="evidence" value="ECO:0007669"/>
    <property type="project" value="TreeGrafter"/>
</dbReference>
<dbReference type="Gene3D" id="1.25.40.120">
    <property type="entry name" value="Protein prenylyltransferase"/>
    <property type="match status" value="1"/>
</dbReference>
<name>A0A1R3L4N8_9ROSI</name>
<dbReference type="Proteomes" id="UP000187203">
    <property type="component" value="Unassembled WGS sequence"/>
</dbReference>
<dbReference type="EMBL" id="AWUE01000470">
    <property type="protein sequence ID" value="OMP14303.1"/>
    <property type="molecule type" value="Genomic_DNA"/>
</dbReference>
<comment type="caution">
    <text evidence="5">The sequence shown here is derived from an EMBL/GenBank/DDBJ whole genome shotgun (WGS) entry which is preliminary data.</text>
</comment>
<dbReference type="InterPro" id="IPR002088">
    <property type="entry name" value="Prenyl_trans_a"/>
</dbReference>
<proteinExistence type="inferred from homology"/>
<evidence type="ECO:0000256" key="3">
    <source>
        <dbReference type="ARBA" id="ARBA00022679"/>
    </source>
</evidence>
<reference evidence="6" key="1">
    <citation type="submission" date="2013-09" db="EMBL/GenBank/DDBJ databases">
        <title>Corchorus olitorius genome sequencing.</title>
        <authorList>
            <person name="Alam M."/>
            <person name="Haque M.S."/>
            <person name="Islam M.S."/>
            <person name="Emdad E.M."/>
            <person name="Islam M.M."/>
            <person name="Ahmed B."/>
            <person name="Halim A."/>
            <person name="Hossen Q.M.M."/>
            <person name="Hossain M.Z."/>
            <person name="Ahmed R."/>
            <person name="Khan M.M."/>
            <person name="Islam R."/>
            <person name="Rashid M.M."/>
            <person name="Khan S.A."/>
            <person name="Rahman M.S."/>
            <person name="Alam M."/>
            <person name="Yahiya A.S."/>
            <person name="Khan M.S."/>
            <person name="Azam M.S."/>
            <person name="Haque T."/>
            <person name="Lashkar M.Z.H."/>
            <person name="Akhand A.I."/>
            <person name="Morshed G."/>
            <person name="Roy S."/>
            <person name="Uddin K.S."/>
            <person name="Rabeya T."/>
            <person name="Hossain A.S."/>
            <person name="Chowdhury A."/>
            <person name="Snigdha A.R."/>
            <person name="Mortoza M.S."/>
            <person name="Matin S.A."/>
            <person name="Hoque S.M.E."/>
            <person name="Islam M.K."/>
            <person name="Roy D.K."/>
            <person name="Haider R."/>
            <person name="Moosa M.M."/>
            <person name="Elias S.M."/>
            <person name="Hasan A.M."/>
            <person name="Jahan S."/>
            <person name="Shafiuddin M."/>
            <person name="Mahmood N."/>
            <person name="Shommy N.S."/>
        </authorList>
    </citation>
    <scope>NUCLEOTIDE SEQUENCE [LARGE SCALE GENOMIC DNA]</scope>
    <source>
        <strain evidence="6">cv. O-4</strain>
    </source>
</reference>
<dbReference type="SUPFAM" id="SSF48439">
    <property type="entry name" value="Protein prenylyltransferase"/>
    <property type="match status" value="1"/>
</dbReference>
<dbReference type="GO" id="GO:0004662">
    <property type="term" value="F:CAAX-protein geranylgeranyltransferase activity"/>
    <property type="evidence" value="ECO:0007669"/>
    <property type="project" value="TreeGrafter"/>
</dbReference>
<sequence length="297" mass="33707">MSQSSWDGNKAMDLLNQLEAILESDPLIDEVGFIHPSQFVILSKEGGESSILSEDGVPGPTKTNFWNRDHKLGISTEVLLPLCKAAKSAFMDAMKQYKTLNSLINNKHEEENIVRGSSPCQSFESEVTKHSRALLLLSCDFGTAWNARKLVVSKKQHLAMFMDELLLSTLVLSYSPKSEQAWSHRRWVIKMIAGKCSTLQEIISKESELVEKIAEMLHELKRSRDWAGLHVADNSCFHYRRRLMLGISENSCCKQECQNSSYDVESYQVLKEELDWNEVLIKRYIGRENFIALACAG</sequence>
<keyword evidence="4" id="KW-0677">Repeat</keyword>
<evidence type="ECO:0000256" key="1">
    <source>
        <dbReference type="ARBA" id="ARBA00006734"/>
    </source>
</evidence>
<dbReference type="AlphaFoldDB" id="A0A1R3L4N8"/>
<evidence type="ECO:0000313" key="5">
    <source>
        <dbReference type="EMBL" id="OMP14303.1"/>
    </source>
</evidence>
<keyword evidence="2" id="KW-0637">Prenyltransferase</keyword>
<keyword evidence="6" id="KW-1185">Reference proteome</keyword>